<evidence type="ECO:0000256" key="1">
    <source>
        <dbReference type="ARBA" id="ARBA00004772"/>
    </source>
</evidence>
<dbReference type="PANTHER" id="PTHR38042:SF1">
    <property type="entry name" value="UROPORPHYRINOGEN-III SYNTHASE, CHLOROPLASTIC"/>
    <property type="match status" value="1"/>
</dbReference>
<evidence type="ECO:0000313" key="11">
    <source>
        <dbReference type="EMBL" id="ALX34855.1"/>
    </source>
</evidence>
<evidence type="ECO:0000256" key="7">
    <source>
        <dbReference type="ARBA" id="ARBA00040167"/>
    </source>
</evidence>
<dbReference type="CDD" id="cd06578">
    <property type="entry name" value="HemD"/>
    <property type="match status" value="1"/>
</dbReference>
<dbReference type="Pfam" id="PF02602">
    <property type="entry name" value="HEM4"/>
    <property type="match status" value="1"/>
</dbReference>
<sequence>MSAAAACPAFGAHSPAAVLTRPAGQSAWLAGQLAACGIEPLEFPLLEILPTPDDMPLRTALANLPQYTLVCFVSPNAVRHALEKLPHVWPGHVAAAVVGPGSAAALAEFGVAAPGVQVFQPAAGPNARFDSEALLAVLPLARLAGRRVLLVRGDGGRDLLLDRLREAGALVDVVSAYVRRCPAPAEALWRALDGLLVSDRPTSLALTSSEAVGNLDALARAHFDTVGLARLHRIDCFTSHERIAKTARAAGFGRITLCGAGDRNLLQALKSWANPYLAKHADR</sequence>
<feature type="domain" description="Tetrapyrrole biosynthesis uroporphyrinogen III synthase" evidence="10">
    <location>
        <begin position="29"/>
        <end position="255"/>
    </location>
</feature>
<reference evidence="12" key="1">
    <citation type="submission" date="2015-06" db="EMBL/GenBank/DDBJ databases">
        <authorList>
            <person name="Hoefler B.C."/>
            <person name="Straight P.D."/>
        </authorList>
    </citation>
    <scope>NUCLEOTIDE SEQUENCE [LARGE SCALE GENOMIC DNA]</scope>
    <source>
        <strain evidence="12">DSM 25325</strain>
    </source>
</reference>
<dbReference type="GO" id="GO:0004852">
    <property type="term" value="F:uroporphyrinogen-III synthase activity"/>
    <property type="evidence" value="ECO:0007669"/>
    <property type="project" value="UniProtKB-UniRule"/>
</dbReference>
<dbReference type="GO" id="GO:0006782">
    <property type="term" value="P:protoporphyrinogen IX biosynthetic process"/>
    <property type="evidence" value="ECO:0007669"/>
    <property type="project" value="UniProtKB-UniRule"/>
</dbReference>
<dbReference type="EC" id="4.2.1.75" evidence="3 9"/>
<name>A0A0U4DL41_9BURK</name>
<evidence type="ECO:0000256" key="8">
    <source>
        <dbReference type="ARBA" id="ARBA00048617"/>
    </source>
</evidence>
<dbReference type="Gene3D" id="3.40.50.10090">
    <property type="match status" value="2"/>
</dbReference>
<evidence type="ECO:0000256" key="5">
    <source>
        <dbReference type="ARBA" id="ARBA00023244"/>
    </source>
</evidence>
<organism evidence="11 12">
    <name type="scientific">Pandoraea thiooxydans</name>
    <dbReference type="NCBI Taxonomy" id="445709"/>
    <lineage>
        <taxon>Bacteria</taxon>
        <taxon>Pseudomonadati</taxon>
        <taxon>Pseudomonadota</taxon>
        <taxon>Betaproteobacteria</taxon>
        <taxon>Burkholderiales</taxon>
        <taxon>Burkholderiaceae</taxon>
        <taxon>Pandoraea</taxon>
    </lineage>
</organism>
<gene>
    <name evidence="11" type="ORF">ABW99_20845</name>
</gene>
<dbReference type="PANTHER" id="PTHR38042">
    <property type="entry name" value="UROPORPHYRINOGEN-III SYNTHASE, CHLOROPLASTIC"/>
    <property type="match status" value="1"/>
</dbReference>
<dbReference type="Proteomes" id="UP000036700">
    <property type="component" value="Chromosome"/>
</dbReference>
<dbReference type="InterPro" id="IPR039793">
    <property type="entry name" value="UROS/Hem4"/>
</dbReference>
<evidence type="ECO:0000256" key="4">
    <source>
        <dbReference type="ARBA" id="ARBA00023239"/>
    </source>
</evidence>
<accession>A0A0U4DL41</accession>
<protein>
    <recommendedName>
        <fullName evidence="7 9">Uroporphyrinogen-III synthase</fullName>
        <ecNumber evidence="3 9">4.2.1.75</ecNumber>
    </recommendedName>
</protein>
<dbReference type="EMBL" id="CP011568">
    <property type="protein sequence ID" value="ALX34855.1"/>
    <property type="molecule type" value="Genomic_DNA"/>
</dbReference>
<comment type="catalytic activity">
    <reaction evidence="8 9">
        <text>hydroxymethylbilane = uroporphyrinogen III + H2O</text>
        <dbReference type="Rhea" id="RHEA:18965"/>
        <dbReference type="ChEBI" id="CHEBI:15377"/>
        <dbReference type="ChEBI" id="CHEBI:57308"/>
        <dbReference type="ChEBI" id="CHEBI:57845"/>
        <dbReference type="EC" id="4.2.1.75"/>
    </reaction>
</comment>
<evidence type="ECO:0000256" key="6">
    <source>
        <dbReference type="ARBA" id="ARBA00037589"/>
    </source>
</evidence>
<dbReference type="RefSeq" id="WP_052892561.1">
    <property type="nucleotide sequence ID" value="NZ_CP011568.3"/>
</dbReference>
<dbReference type="UniPathway" id="UPA00251">
    <property type="reaction ID" value="UER00320"/>
</dbReference>
<keyword evidence="12" id="KW-1185">Reference proteome</keyword>
<evidence type="ECO:0000313" key="12">
    <source>
        <dbReference type="Proteomes" id="UP000036700"/>
    </source>
</evidence>
<keyword evidence="4 9" id="KW-0456">Lyase</keyword>
<proteinExistence type="inferred from homology"/>
<evidence type="ECO:0000256" key="3">
    <source>
        <dbReference type="ARBA" id="ARBA00013109"/>
    </source>
</evidence>
<comment type="similarity">
    <text evidence="2 9">Belongs to the uroporphyrinogen-III synthase family.</text>
</comment>
<dbReference type="AlphaFoldDB" id="A0A0U4DL41"/>
<evidence type="ECO:0000256" key="2">
    <source>
        <dbReference type="ARBA" id="ARBA00008133"/>
    </source>
</evidence>
<dbReference type="InterPro" id="IPR036108">
    <property type="entry name" value="4pyrrol_syn_uPrphyn_synt_sf"/>
</dbReference>
<dbReference type="SUPFAM" id="SSF69618">
    <property type="entry name" value="HemD-like"/>
    <property type="match status" value="1"/>
</dbReference>
<keyword evidence="5 9" id="KW-0627">Porphyrin biosynthesis</keyword>
<evidence type="ECO:0000256" key="9">
    <source>
        <dbReference type="RuleBase" id="RU366031"/>
    </source>
</evidence>
<comment type="function">
    <text evidence="6 9">Catalyzes cyclization of the linear tetrapyrrole, hydroxymethylbilane, to the macrocyclic uroporphyrinogen III.</text>
</comment>
<dbReference type="GO" id="GO:0006780">
    <property type="term" value="P:uroporphyrinogen III biosynthetic process"/>
    <property type="evidence" value="ECO:0007669"/>
    <property type="project" value="UniProtKB-UniRule"/>
</dbReference>
<dbReference type="InterPro" id="IPR003754">
    <property type="entry name" value="4pyrrol_synth_uPrphyn_synth"/>
</dbReference>
<comment type="pathway">
    <text evidence="1 9">Porphyrin-containing compound metabolism; protoporphyrin-IX biosynthesis; coproporphyrinogen-III from 5-aminolevulinate: step 3/4.</text>
</comment>
<dbReference type="OrthoDB" id="9787650at2"/>
<evidence type="ECO:0000259" key="10">
    <source>
        <dbReference type="Pfam" id="PF02602"/>
    </source>
</evidence>